<proteinExistence type="predicted"/>
<feature type="transmembrane region" description="Helical" evidence="1">
    <location>
        <begin position="178"/>
        <end position="196"/>
    </location>
</feature>
<reference evidence="2" key="2">
    <citation type="submission" date="2021-04" db="EMBL/GenBank/DDBJ databases">
        <authorList>
            <person name="Gilroy R."/>
        </authorList>
    </citation>
    <scope>NUCLEOTIDE SEQUENCE</scope>
    <source>
        <strain evidence="2">USASDec5-558</strain>
    </source>
</reference>
<organism evidence="2 3">
    <name type="scientific">Candidatus Anaerobiospirillum pullistercoris</name>
    <dbReference type="NCBI Taxonomy" id="2838452"/>
    <lineage>
        <taxon>Bacteria</taxon>
        <taxon>Pseudomonadati</taxon>
        <taxon>Pseudomonadota</taxon>
        <taxon>Gammaproteobacteria</taxon>
        <taxon>Aeromonadales</taxon>
        <taxon>Succinivibrionaceae</taxon>
        <taxon>Anaerobiospirillum</taxon>
    </lineage>
</organism>
<feature type="transmembrane region" description="Helical" evidence="1">
    <location>
        <begin position="421"/>
        <end position="442"/>
    </location>
</feature>
<comment type="caution">
    <text evidence="2">The sequence shown here is derived from an EMBL/GenBank/DDBJ whole genome shotgun (WGS) entry which is preliminary data.</text>
</comment>
<feature type="transmembrane region" description="Helical" evidence="1">
    <location>
        <begin position="725"/>
        <end position="749"/>
    </location>
</feature>
<evidence type="ECO:0000256" key="1">
    <source>
        <dbReference type="SAM" id="Phobius"/>
    </source>
</evidence>
<feature type="transmembrane region" description="Helical" evidence="1">
    <location>
        <begin position="512"/>
        <end position="532"/>
    </location>
</feature>
<protein>
    <submittedName>
        <fullName evidence="2">Uncharacterized protein</fullName>
    </submittedName>
</protein>
<dbReference type="PROSITE" id="PS51257">
    <property type="entry name" value="PROKAR_LIPOPROTEIN"/>
    <property type="match status" value="1"/>
</dbReference>
<dbReference type="Proteomes" id="UP000886829">
    <property type="component" value="Unassembled WGS sequence"/>
</dbReference>
<name>A0A9D1WE00_9GAMM</name>
<dbReference type="EMBL" id="DXEV01000146">
    <property type="protein sequence ID" value="HIX57270.1"/>
    <property type="molecule type" value="Genomic_DNA"/>
</dbReference>
<feature type="transmembrane region" description="Helical" evidence="1">
    <location>
        <begin position="216"/>
        <end position="234"/>
    </location>
</feature>
<feature type="transmembrane region" description="Helical" evidence="1">
    <location>
        <begin position="666"/>
        <end position="684"/>
    </location>
</feature>
<feature type="transmembrane region" description="Helical" evidence="1">
    <location>
        <begin position="463"/>
        <end position="492"/>
    </location>
</feature>
<reference evidence="2" key="1">
    <citation type="journal article" date="2021" name="PeerJ">
        <title>Extensive microbial diversity within the chicken gut microbiome revealed by metagenomics and culture.</title>
        <authorList>
            <person name="Gilroy R."/>
            <person name="Ravi A."/>
            <person name="Getino M."/>
            <person name="Pursley I."/>
            <person name="Horton D.L."/>
            <person name="Alikhan N.F."/>
            <person name="Baker D."/>
            <person name="Gharbi K."/>
            <person name="Hall N."/>
            <person name="Watson M."/>
            <person name="Adriaenssens E.M."/>
            <person name="Foster-Nyarko E."/>
            <person name="Jarju S."/>
            <person name="Secka A."/>
            <person name="Antonio M."/>
            <person name="Oren A."/>
            <person name="Chaudhuri R.R."/>
            <person name="La Ragione R."/>
            <person name="Hildebrand F."/>
            <person name="Pallen M.J."/>
        </authorList>
    </citation>
    <scope>NUCLEOTIDE SEQUENCE</scope>
    <source>
        <strain evidence="2">USASDec5-558</strain>
    </source>
</reference>
<evidence type="ECO:0000313" key="2">
    <source>
        <dbReference type="EMBL" id="HIX57270.1"/>
    </source>
</evidence>
<evidence type="ECO:0000313" key="3">
    <source>
        <dbReference type="Proteomes" id="UP000886829"/>
    </source>
</evidence>
<feature type="transmembrane region" description="Helical" evidence="1">
    <location>
        <begin position="12"/>
        <end position="35"/>
    </location>
</feature>
<keyword evidence="1" id="KW-0812">Transmembrane</keyword>
<feature type="transmembrane region" description="Helical" evidence="1">
    <location>
        <begin position="388"/>
        <end position="409"/>
    </location>
</feature>
<keyword evidence="1" id="KW-0472">Membrane</keyword>
<dbReference type="AlphaFoldDB" id="A0A9D1WE00"/>
<accession>A0A9D1WE00</accession>
<feature type="transmembrane region" description="Helical" evidence="1">
    <location>
        <begin position="356"/>
        <end position="376"/>
    </location>
</feature>
<gene>
    <name evidence="2" type="ORF">H9850_07350</name>
</gene>
<feature type="transmembrane region" description="Helical" evidence="1">
    <location>
        <begin position="604"/>
        <end position="622"/>
    </location>
</feature>
<keyword evidence="1" id="KW-1133">Transmembrane helix</keyword>
<sequence>MQSAKPSKLQWLWQHSCVSLLVVLIFSCIVELVVFNHHFFFGGSPYARSAIELPFTPQLNAKAVVLSPQQNVLTLEQLSTKARNLKVKLGSAMNDSFADFAITAVVEIKDRHSAPNFRPVAKLYLNPNTLGQDEAIAHFRAIDDQVQGVRLTFTGSSSGWIAILNEASFNVPEHLSVSYLRVALLCLVLGAVYLTLRYRLYLVRYDHRKKGHRALNYAVIAVCLGITFLEFLAISPHNTKMWAFDVFGDGLMIYTNEKHQILQDYPRTQEEISDSDAYTQLLDAFLKGQLNIDVYVDPKLEQLEDIYDFSERTANNIRFTWDRPYHDGKYFVYFGMAPMLMAHAPIYFLTGKIPSVALAGVWLASLAILSMLWGLRTMVLAMVARPNMLLYLGAQVAAVGGALVWYLQIGMSHYFMPYLTGIFWLGILVGSLYSLFTPLYLLENRDEFAGRGSHLKPWQRRYLLVLAGVAIVLIVMSRPLSLLMALVLSLPAVWWLFKENYSAKLLPFVRDAAFAVVPVLVGACFVMWYNYVRFDSITEFGQLMQITGDNIPANALSLELSFLRNSTYYFLFEPLTYLNEFPFVRPALTHYPDTGDFLYLTDRVALMAIPLMWALVLIVFPQRAGGLLSSTSGGVAGTPAPAPVSISHSDAPNTALFVSRGRLLRVILWCFVPSAVFLAFAMYSNAGVSGRYCSDINCPAAYLAVVALLRTMQAPPHRSLLERCAYAVLYVLSLWFLVKTVLISVLICFNSDANNPLLLGSMFNDMNPELIVFMQRTFMPLLW</sequence>